<dbReference type="InterPro" id="IPR014030">
    <property type="entry name" value="Ketoacyl_synth_N"/>
</dbReference>
<dbReference type="EMBL" id="VMHL01000003">
    <property type="protein sequence ID" value="TSJ89529.1"/>
    <property type="molecule type" value="Genomic_DNA"/>
</dbReference>
<dbReference type="AlphaFoldDB" id="A0A556RKU1"/>
<feature type="domain" description="Beta-ketoacyl synthase-like N-terminal" evidence="1">
    <location>
        <begin position="23"/>
        <end position="235"/>
    </location>
</feature>
<dbReference type="Pfam" id="PF13723">
    <property type="entry name" value="Ketoacyl-synt_2"/>
    <property type="match status" value="1"/>
</dbReference>
<gene>
    <name evidence="2" type="ORF">FPQ14_08540</name>
</gene>
<evidence type="ECO:0000313" key="2">
    <source>
        <dbReference type="EMBL" id="TSJ89529.1"/>
    </source>
</evidence>
<evidence type="ECO:0000313" key="3">
    <source>
        <dbReference type="Proteomes" id="UP000319138"/>
    </source>
</evidence>
<protein>
    <submittedName>
        <fullName evidence="2">Beta-ketoacyl synthase chain length factor</fullName>
    </submittedName>
</protein>
<name>A0A556RKU1_9GAMM</name>
<comment type="caution">
    <text evidence="2">The sequence shown here is derived from an EMBL/GenBank/DDBJ whole genome shotgun (WGS) entry which is preliminary data.</text>
</comment>
<evidence type="ECO:0000259" key="1">
    <source>
        <dbReference type="Pfam" id="PF13723"/>
    </source>
</evidence>
<dbReference type="RefSeq" id="WP_144189859.1">
    <property type="nucleotide sequence ID" value="NZ_VMHL01000003.1"/>
</dbReference>
<proteinExistence type="predicted"/>
<sequence>MRFSFSIENWFALSAGLSSKSDWELWSKQESHNWNLPLPKLNKLPMMQARRMSIPSRLAVEVGLELIENNELDLAIFSSRHGELERTYKILTSLNQANDISPTDFALSVHNTASGLFTINAKQCIPITSLSANNDGFQQSLIEALSILRQKDKKVLLIDFDGIVPQPYQDQINQLVPYYAVGYILTNGDQFTCQSVDKMSEQNPINYPQSLIFLQAYLNKKQNFIIKGLSQDWQWTKIHE</sequence>
<reference evidence="2 3" key="1">
    <citation type="submission" date="2019-07" db="EMBL/GenBank/DDBJ databases">
        <title>Gilliamella genomes.</title>
        <authorList>
            <person name="Zheng H."/>
        </authorList>
    </citation>
    <scope>NUCLEOTIDE SEQUENCE [LARGE SCALE GENOMIC DNA]</scope>
    <source>
        <strain evidence="2 3">W8131</strain>
    </source>
</reference>
<dbReference type="Proteomes" id="UP000319138">
    <property type="component" value="Unassembled WGS sequence"/>
</dbReference>
<accession>A0A556RKU1</accession>
<organism evidence="2 3">
    <name type="scientific">Gilliamella apicola</name>
    <dbReference type="NCBI Taxonomy" id="1196095"/>
    <lineage>
        <taxon>Bacteria</taxon>
        <taxon>Pseudomonadati</taxon>
        <taxon>Pseudomonadota</taxon>
        <taxon>Gammaproteobacteria</taxon>
        <taxon>Orbales</taxon>
        <taxon>Orbaceae</taxon>
        <taxon>Gilliamella</taxon>
    </lineage>
</organism>